<feature type="compositionally biased region" description="Low complexity" evidence="1">
    <location>
        <begin position="114"/>
        <end position="162"/>
    </location>
</feature>
<evidence type="ECO:0000313" key="3">
    <source>
        <dbReference type="Proteomes" id="UP000284375"/>
    </source>
</evidence>
<reference evidence="2 3" key="1">
    <citation type="submission" date="2015-09" db="EMBL/GenBank/DDBJ databases">
        <title>Host preference determinants of Valsa canker pathogens revealed by comparative genomics.</title>
        <authorList>
            <person name="Yin Z."/>
            <person name="Huang L."/>
        </authorList>
    </citation>
    <scope>NUCLEOTIDE SEQUENCE [LARGE SCALE GENOMIC DNA]</scope>
    <source>
        <strain evidence="2 3">YSFL</strain>
    </source>
</reference>
<dbReference type="PANTHER" id="PTHR40012:SF1">
    <property type="entry name" value="AUTOPHAGY-RELATED PROTEIN 29"/>
    <property type="match status" value="1"/>
</dbReference>
<dbReference type="STRING" id="252740.A0A423VB42"/>
<dbReference type="InterPro" id="IPR039113">
    <property type="entry name" value="ATG29"/>
</dbReference>
<dbReference type="OrthoDB" id="21072at2759"/>
<name>A0A423VB42_CYTCH</name>
<accession>A0A423VB42</accession>
<feature type="compositionally biased region" description="Basic and acidic residues" evidence="1">
    <location>
        <begin position="255"/>
        <end position="265"/>
    </location>
</feature>
<evidence type="ECO:0000256" key="1">
    <source>
        <dbReference type="SAM" id="MobiDB-lite"/>
    </source>
</evidence>
<feature type="compositionally biased region" description="Low complexity" evidence="1">
    <location>
        <begin position="204"/>
        <end position="213"/>
    </location>
</feature>
<organism evidence="2 3">
    <name type="scientific">Cytospora chrysosperma</name>
    <name type="common">Cytospora canker fungus</name>
    <name type="synonym">Sphaeria chrysosperma</name>
    <dbReference type="NCBI Taxonomy" id="252740"/>
    <lineage>
        <taxon>Eukaryota</taxon>
        <taxon>Fungi</taxon>
        <taxon>Dikarya</taxon>
        <taxon>Ascomycota</taxon>
        <taxon>Pezizomycotina</taxon>
        <taxon>Sordariomycetes</taxon>
        <taxon>Sordariomycetidae</taxon>
        <taxon>Diaporthales</taxon>
        <taxon>Cytosporaceae</taxon>
        <taxon>Cytospora</taxon>
    </lineage>
</organism>
<feature type="compositionally biased region" description="Low complexity" evidence="1">
    <location>
        <begin position="269"/>
        <end position="285"/>
    </location>
</feature>
<comment type="caution">
    <text evidence="2">The sequence shown here is derived from an EMBL/GenBank/DDBJ whole genome shotgun (WGS) entry which is preliminary data.</text>
</comment>
<feature type="compositionally biased region" description="Low complexity" evidence="1">
    <location>
        <begin position="75"/>
        <end position="93"/>
    </location>
</feature>
<dbReference type="PANTHER" id="PTHR40012">
    <property type="entry name" value="AUTOPHAGY-RELATED PROTEIN 29"/>
    <property type="match status" value="1"/>
</dbReference>
<protein>
    <submittedName>
        <fullName evidence="2">Uncharacterized protein</fullName>
    </submittedName>
</protein>
<feature type="compositionally biased region" description="Basic and acidic residues" evidence="1">
    <location>
        <begin position="301"/>
        <end position="315"/>
    </location>
</feature>
<feature type="compositionally biased region" description="Low complexity" evidence="1">
    <location>
        <begin position="56"/>
        <end position="66"/>
    </location>
</feature>
<dbReference type="GO" id="GO:0000045">
    <property type="term" value="P:autophagosome assembly"/>
    <property type="evidence" value="ECO:0007669"/>
    <property type="project" value="InterPro"/>
</dbReference>
<keyword evidence="3" id="KW-1185">Reference proteome</keyword>
<dbReference type="EMBL" id="LJZO01000071">
    <property type="protein sequence ID" value="ROV88080.1"/>
    <property type="molecule type" value="Genomic_DNA"/>
</dbReference>
<sequence length="354" mass="36488">MEAMRRTGSALGLRPHARPLSSLSIRKDLPMLRNDGSVPGTPKTSIPVPDSAGLGAAAAAAAAAAAPGRPQVSRASSSGTAVQVGSSGSAAGSLRLKTGVNPPSPRAQPRHRLSSLPLVTSPTTVTPTAEQAAPAASAGPSSPGAADSPSPTSSASSSPAQSRIIRRPPRFTHQQQRDQEDNRLSYLGDADDEEAEPAFLPFKSSSRQAADDSGSGDGSAHYTDPSATLRGDPRDFAANAARRLDNVTGPGSSQEKGKGKEKEQVLQRSQTSDSSASSAAFVSKRSLVDRRPPSGPLSPRRTSELKGKGYSREGSDDASVTQSALEEALASKMQGGNTIGSTISNVFRSRYLPK</sequence>
<gene>
    <name evidence="2" type="ORF">VSDG_09350</name>
</gene>
<dbReference type="AlphaFoldDB" id="A0A423VB42"/>
<feature type="region of interest" description="Disordered" evidence="1">
    <location>
        <begin position="1"/>
        <end position="322"/>
    </location>
</feature>
<dbReference type="Proteomes" id="UP000284375">
    <property type="component" value="Unassembled WGS sequence"/>
</dbReference>
<proteinExistence type="predicted"/>
<evidence type="ECO:0000313" key="2">
    <source>
        <dbReference type="EMBL" id="ROV88080.1"/>
    </source>
</evidence>
<dbReference type="GO" id="GO:0000407">
    <property type="term" value="C:phagophore assembly site"/>
    <property type="evidence" value="ECO:0007669"/>
    <property type="project" value="TreeGrafter"/>
</dbReference>